<dbReference type="Pfam" id="PF00134">
    <property type="entry name" value="Cyclin_N"/>
    <property type="match status" value="1"/>
</dbReference>
<keyword evidence="3" id="KW-0131">Cell cycle</keyword>
<evidence type="ECO:0000256" key="4">
    <source>
        <dbReference type="RuleBase" id="RU000383"/>
    </source>
</evidence>
<dbReference type="PROSITE" id="PS00292">
    <property type="entry name" value="CYCLINS"/>
    <property type="match status" value="1"/>
</dbReference>
<dbReference type="Gene3D" id="1.10.472.10">
    <property type="entry name" value="Cyclin-like"/>
    <property type="match status" value="2"/>
</dbReference>
<dbReference type="FunFam" id="1.10.472.10:FF:000010">
    <property type="entry name" value="G1/S-specific cyclin Cln1"/>
    <property type="match status" value="1"/>
</dbReference>
<evidence type="ECO:0000313" key="6">
    <source>
        <dbReference type="EMBL" id="CAE0624136.1"/>
    </source>
</evidence>
<dbReference type="SUPFAM" id="SSF47954">
    <property type="entry name" value="Cyclin-like"/>
    <property type="match status" value="1"/>
</dbReference>
<evidence type="ECO:0000256" key="3">
    <source>
        <dbReference type="ARBA" id="ARBA00023306"/>
    </source>
</evidence>
<sequence length="275" mass="29461">MANAKPLPADDGTVLQLPGLASMEPTEFLRIVGNHATNQNQGEAEAGNADGWGGVSQGVRRILIDWLVLAHTRIGFSDSSLEVAVAILDKFCSLSRDVTTKNLQLYGVAALLIASKIHEHEVLDISLCVTLTQCSFTHDQVVQAEARMLEVLEFDVMIPTPGLFVGMLSQLCSLPGTVVLHSGYFVFKALLETPVFVLGSPLLVGAACVYIALTKSFSPSKAAMFGAKAALAAGRSMEEIARSAERISSMVSMAPSHTKSKRKLNAVELKFSHCF</sequence>
<dbReference type="GO" id="GO:0019887">
    <property type="term" value="F:protein kinase regulator activity"/>
    <property type="evidence" value="ECO:0007669"/>
    <property type="project" value="UniProtKB-ARBA"/>
</dbReference>
<gene>
    <name evidence="6" type="ORF">HAKA00212_LOCUS2802</name>
</gene>
<protein>
    <recommendedName>
        <fullName evidence="5">Cyclin-like domain-containing protein</fullName>
    </recommendedName>
</protein>
<dbReference type="EMBL" id="HBIU01007253">
    <property type="protein sequence ID" value="CAE0624136.1"/>
    <property type="molecule type" value="Transcribed_RNA"/>
</dbReference>
<evidence type="ECO:0000256" key="1">
    <source>
        <dbReference type="ARBA" id="ARBA00022618"/>
    </source>
</evidence>
<comment type="similarity">
    <text evidence="4">Belongs to the cyclin family.</text>
</comment>
<organism evidence="6">
    <name type="scientific">Heterosigma akashiwo</name>
    <name type="common">Chromophytic alga</name>
    <name type="synonym">Heterosigma carterae</name>
    <dbReference type="NCBI Taxonomy" id="2829"/>
    <lineage>
        <taxon>Eukaryota</taxon>
        <taxon>Sar</taxon>
        <taxon>Stramenopiles</taxon>
        <taxon>Ochrophyta</taxon>
        <taxon>Raphidophyceae</taxon>
        <taxon>Chattonellales</taxon>
        <taxon>Chattonellaceae</taxon>
        <taxon>Heterosigma</taxon>
    </lineage>
</organism>
<reference evidence="6" key="1">
    <citation type="submission" date="2021-01" db="EMBL/GenBank/DDBJ databases">
        <authorList>
            <person name="Corre E."/>
            <person name="Pelletier E."/>
            <person name="Niang G."/>
            <person name="Scheremetjew M."/>
            <person name="Finn R."/>
            <person name="Kale V."/>
            <person name="Holt S."/>
            <person name="Cochrane G."/>
            <person name="Meng A."/>
            <person name="Brown T."/>
            <person name="Cohen L."/>
        </authorList>
    </citation>
    <scope>NUCLEOTIDE SEQUENCE</scope>
    <source>
        <strain evidence="6">CCMP3107</strain>
    </source>
</reference>
<dbReference type="PANTHER" id="PTHR10177">
    <property type="entry name" value="CYCLINS"/>
    <property type="match status" value="1"/>
</dbReference>
<dbReference type="AlphaFoldDB" id="A0A7S3UV19"/>
<evidence type="ECO:0000259" key="5">
    <source>
        <dbReference type="SMART" id="SM00385"/>
    </source>
</evidence>
<proteinExistence type="inferred from homology"/>
<feature type="domain" description="Cyclin-like" evidence="5">
    <location>
        <begin position="65"/>
        <end position="150"/>
    </location>
</feature>
<keyword evidence="2 4" id="KW-0195">Cyclin</keyword>
<dbReference type="InterPro" id="IPR039361">
    <property type="entry name" value="Cyclin"/>
</dbReference>
<dbReference type="GO" id="GO:0051301">
    <property type="term" value="P:cell division"/>
    <property type="evidence" value="ECO:0007669"/>
    <property type="project" value="UniProtKB-KW"/>
</dbReference>
<dbReference type="SMART" id="SM00385">
    <property type="entry name" value="CYCLIN"/>
    <property type="match status" value="1"/>
</dbReference>
<dbReference type="InterPro" id="IPR036915">
    <property type="entry name" value="Cyclin-like_sf"/>
</dbReference>
<dbReference type="InterPro" id="IPR048258">
    <property type="entry name" value="Cyclins_cyclin-box"/>
</dbReference>
<evidence type="ECO:0000256" key="2">
    <source>
        <dbReference type="ARBA" id="ARBA00023127"/>
    </source>
</evidence>
<dbReference type="GO" id="GO:0051726">
    <property type="term" value="P:regulation of cell cycle"/>
    <property type="evidence" value="ECO:0007669"/>
    <property type="project" value="UniProtKB-ARBA"/>
</dbReference>
<dbReference type="InterPro" id="IPR013763">
    <property type="entry name" value="Cyclin-like_dom"/>
</dbReference>
<accession>A0A7S3UV19</accession>
<keyword evidence="1" id="KW-0132">Cell division</keyword>
<name>A0A7S3UV19_HETAK</name>
<dbReference type="InterPro" id="IPR006671">
    <property type="entry name" value="Cyclin_N"/>
</dbReference>